<dbReference type="GO" id="GO:0003735">
    <property type="term" value="F:structural constituent of ribosome"/>
    <property type="evidence" value="ECO:0007669"/>
    <property type="project" value="TreeGrafter"/>
</dbReference>
<reference evidence="8 9" key="1">
    <citation type="journal article" date="2016" name="Sci. Rep.">
        <title>Draft genome sequencing and secretome analysis of fungal phytopathogen Ascochyta rabiei provides insight into the necrotrophic effector repertoire.</title>
        <authorList>
            <person name="Verma S."/>
            <person name="Gazara R.K."/>
            <person name="Nizam S."/>
            <person name="Parween S."/>
            <person name="Chattopadhyay D."/>
            <person name="Verma P.K."/>
        </authorList>
    </citation>
    <scope>NUCLEOTIDE SEQUENCE [LARGE SCALE GENOMIC DNA]</scope>
    <source>
        <strain evidence="8 9">ArDII</strain>
    </source>
</reference>
<comment type="subunit">
    <text evidence="3">P1 and P2 exist as dimers at the large ribosomal subunit.</text>
</comment>
<dbReference type="EMBL" id="JYNV01000131">
    <property type="protein sequence ID" value="KZM25256.1"/>
    <property type="molecule type" value="Genomic_DNA"/>
</dbReference>
<dbReference type="GO" id="GO:0002181">
    <property type="term" value="P:cytoplasmic translation"/>
    <property type="evidence" value="ECO:0007669"/>
    <property type="project" value="TreeGrafter"/>
</dbReference>
<dbReference type="AlphaFoldDB" id="A0A163HEG0"/>
<comment type="similarity">
    <text evidence="2">Belongs to the eukaryotic ribosomal protein P1/P2 family.</text>
</comment>
<dbReference type="PANTHER" id="PTHR45696:SF10">
    <property type="entry name" value="LARGE RIBOSOMAL SUBUNIT PROTEIN P1"/>
    <property type="match status" value="1"/>
</dbReference>
<evidence type="ECO:0000256" key="6">
    <source>
        <dbReference type="ARBA" id="ARBA00041116"/>
    </source>
</evidence>
<evidence type="ECO:0000256" key="4">
    <source>
        <dbReference type="ARBA" id="ARBA00022980"/>
    </source>
</evidence>
<evidence type="ECO:0000313" key="8">
    <source>
        <dbReference type="EMBL" id="KZM25256.1"/>
    </source>
</evidence>
<proteinExistence type="inferred from homology"/>
<dbReference type="PANTHER" id="PTHR45696">
    <property type="entry name" value="60S ACIDIC RIBOSOMAL PROTEIN P1"/>
    <property type="match status" value="1"/>
</dbReference>
<dbReference type="STRING" id="5454.A0A163HEG0"/>
<dbReference type="OrthoDB" id="2194681at2759"/>
<dbReference type="FunFam" id="1.10.10.1410:FF:000001">
    <property type="entry name" value="60S acidic ribosomal protein P1"/>
    <property type="match status" value="1"/>
</dbReference>
<evidence type="ECO:0000256" key="1">
    <source>
        <dbReference type="ARBA" id="ARBA00003362"/>
    </source>
</evidence>
<protein>
    <recommendedName>
        <fullName evidence="6">Large ribosomal subunit protein P1</fullName>
    </recommendedName>
    <alternativeName>
        <fullName evidence="7">60S acidic ribosomal protein P1</fullName>
    </alternativeName>
</protein>
<comment type="function">
    <text evidence="1">Plays an important role in the elongation step of protein synthesis.</text>
</comment>
<name>A0A163HEG0_DIDRA</name>
<sequence>MSTASAKTNANTPATTNINPEQAVAFAALILADDNLAITPEKLQALLKVAGIESIEPIWTTLFANALQNKDVKDILTTVATSGPKAGGDTAQHMHCDGALGDGDAGDDEIDICVGLDSDDEAMFGCSLFD</sequence>
<accession>A0A163HEG0</accession>
<keyword evidence="9" id="KW-1185">Reference proteome</keyword>
<dbReference type="CDD" id="cd05831">
    <property type="entry name" value="Ribosomal_P1"/>
    <property type="match status" value="1"/>
</dbReference>
<evidence type="ECO:0000256" key="5">
    <source>
        <dbReference type="ARBA" id="ARBA00023274"/>
    </source>
</evidence>
<dbReference type="Proteomes" id="UP000076837">
    <property type="component" value="Unassembled WGS sequence"/>
</dbReference>
<comment type="caution">
    <text evidence="8">The sequence shown here is derived from an EMBL/GenBank/DDBJ whole genome shotgun (WGS) entry which is preliminary data.</text>
</comment>
<dbReference type="GO" id="GO:0043021">
    <property type="term" value="F:ribonucleoprotein complex binding"/>
    <property type="evidence" value="ECO:0007669"/>
    <property type="project" value="TreeGrafter"/>
</dbReference>
<keyword evidence="4" id="KW-0689">Ribosomal protein</keyword>
<evidence type="ECO:0000256" key="3">
    <source>
        <dbReference type="ARBA" id="ARBA00011266"/>
    </source>
</evidence>
<evidence type="ECO:0000256" key="2">
    <source>
        <dbReference type="ARBA" id="ARBA00005436"/>
    </source>
</evidence>
<dbReference type="InterPro" id="IPR038716">
    <property type="entry name" value="P1/P2_N_sf"/>
</dbReference>
<dbReference type="GO" id="GO:0022625">
    <property type="term" value="C:cytosolic large ribosomal subunit"/>
    <property type="evidence" value="ECO:0007669"/>
    <property type="project" value="TreeGrafter"/>
</dbReference>
<evidence type="ECO:0000256" key="7">
    <source>
        <dbReference type="ARBA" id="ARBA00042918"/>
    </source>
</evidence>
<dbReference type="Gene3D" id="1.10.10.1410">
    <property type="match status" value="1"/>
</dbReference>
<evidence type="ECO:0000313" key="9">
    <source>
        <dbReference type="Proteomes" id="UP000076837"/>
    </source>
</evidence>
<dbReference type="GO" id="GO:0030295">
    <property type="term" value="F:protein kinase activator activity"/>
    <property type="evidence" value="ECO:0007669"/>
    <property type="project" value="TreeGrafter"/>
</dbReference>
<organism evidence="8 9">
    <name type="scientific">Didymella rabiei</name>
    <name type="common">Chickpea ascochyta blight fungus</name>
    <name type="synonym">Mycosphaerella rabiei</name>
    <dbReference type="NCBI Taxonomy" id="5454"/>
    <lineage>
        <taxon>Eukaryota</taxon>
        <taxon>Fungi</taxon>
        <taxon>Dikarya</taxon>
        <taxon>Ascomycota</taxon>
        <taxon>Pezizomycotina</taxon>
        <taxon>Dothideomycetes</taxon>
        <taxon>Pleosporomycetidae</taxon>
        <taxon>Pleosporales</taxon>
        <taxon>Pleosporineae</taxon>
        <taxon>Didymellaceae</taxon>
        <taxon>Ascochyta</taxon>
    </lineage>
</organism>
<gene>
    <name evidence="8" type="ORF">ST47_g3600</name>
</gene>
<keyword evidence="5" id="KW-0687">Ribonucleoprotein</keyword>